<gene>
    <name evidence="2" type="ORF">Tci_408134</name>
</gene>
<feature type="compositionally biased region" description="Basic and acidic residues" evidence="1">
    <location>
        <begin position="84"/>
        <end position="106"/>
    </location>
</feature>
<evidence type="ECO:0000313" key="2">
    <source>
        <dbReference type="EMBL" id="GEY36160.1"/>
    </source>
</evidence>
<feature type="region of interest" description="Disordered" evidence="1">
    <location>
        <begin position="1"/>
        <end position="34"/>
    </location>
</feature>
<evidence type="ECO:0000256" key="1">
    <source>
        <dbReference type="SAM" id="MobiDB-lite"/>
    </source>
</evidence>
<sequence>MSADEPKKQSVKNNDGFQHAPKRASCSFHMDPKSRHEASTTNLYDALNMINNDDVLGEKGENTIHVDKVDNSTPNVDIGLLGAKGEEAGSKMGKNKEGDLADRESESDVEDNETTCFMTSKISKRISSSKSVGGTRRKSLSEP</sequence>
<comment type="caution">
    <text evidence="2">The sequence shown here is derived from an EMBL/GenBank/DDBJ whole genome shotgun (WGS) entry which is preliminary data.</text>
</comment>
<dbReference type="EMBL" id="BKCJ010172219">
    <property type="protein sequence ID" value="GEY36160.1"/>
    <property type="molecule type" value="Genomic_DNA"/>
</dbReference>
<organism evidence="2">
    <name type="scientific">Tanacetum cinerariifolium</name>
    <name type="common">Dalmatian daisy</name>
    <name type="synonym">Chrysanthemum cinerariifolium</name>
    <dbReference type="NCBI Taxonomy" id="118510"/>
    <lineage>
        <taxon>Eukaryota</taxon>
        <taxon>Viridiplantae</taxon>
        <taxon>Streptophyta</taxon>
        <taxon>Embryophyta</taxon>
        <taxon>Tracheophyta</taxon>
        <taxon>Spermatophyta</taxon>
        <taxon>Magnoliopsida</taxon>
        <taxon>eudicotyledons</taxon>
        <taxon>Gunneridae</taxon>
        <taxon>Pentapetalae</taxon>
        <taxon>asterids</taxon>
        <taxon>campanulids</taxon>
        <taxon>Asterales</taxon>
        <taxon>Asteraceae</taxon>
        <taxon>Asteroideae</taxon>
        <taxon>Anthemideae</taxon>
        <taxon>Anthemidinae</taxon>
        <taxon>Tanacetum</taxon>
    </lineage>
</organism>
<proteinExistence type="predicted"/>
<accession>A0A699HKX8</accession>
<feature type="region of interest" description="Disordered" evidence="1">
    <location>
        <begin position="66"/>
        <end position="143"/>
    </location>
</feature>
<reference evidence="2" key="1">
    <citation type="journal article" date="2019" name="Sci. Rep.">
        <title>Draft genome of Tanacetum cinerariifolium, the natural source of mosquito coil.</title>
        <authorList>
            <person name="Yamashiro T."/>
            <person name="Shiraishi A."/>
            <person name="Satake H."/>
            <person name="Nakayama K."/>
        </authorList>
    </citation>
    <scope>NUCLEOTIDE SEQUENCE</scope>
</reference>
<dbReference type="AlphaFoldDB" id="A0A699HKX8"/>
<protein>
    <submittedName>
        <fullName evidence="2">Uncharacterized protein</fullName>
    </submittedName>
</protein>
<name>A0A699HKX8_TANCI</name>